<accession>A0A8H8RQZ4</accession>
<comment type="caution">
    <text evidence="3">The sequence shown here is derived from an EMBL/GenBank/DDBJ whole genome shotgun (WGS) entry which is preliminary data.</text>
</comment>
<evidence type="ECO:0000313" key="4">
    <source>
        <dbReference type="Proteomes" id="UP000462212"/>
    </source>
</evidence>
<feature type="compositionally biased region" description="Polar residues" evidence="1">
    <location>
        <begin position="901"/>
        <end position="910"/>
    </location>
</feature>
<feature type="compositionally biased region" description="Basic and acidic residues" evidence="1">
    <location>
        <begin position="1006"/>
        <end position="1021"/>
    </location>
</feature>
<gene>
    <name evidence="3" type="ORF">LSUB1_G004396</name>
</gene>
<feature type="compositionally biased region" description="Basic residues" evidence="1">
    <location>
        <begin position="1075"/>
        <end position="1090"/>
    </location>
</feature>
<feature type="compositionally biased region" description="Basic and acidic residues" evidence="1">
    <location>
        <begin position="794"/>
        <end position="813"/>
    </location>
</feature>
<dbReference type="AlphaFoldDB" id="A0A8H8RQZ4"/>
<feature type="region of interest" description="Disordered" evidence="1">
    <location>
        <begin position="1"/>
        <end position="35"/>
    </location>
</feature>
<feature type="compositionally biased region" description="Polar residues" evidence="1">
    <location>
        <begin position="1097"/>
        <end position="1113"/>
    </location>
</feature>
<name>A0A8H8RQZ4_9HELO</name>
<sequence>MSPESMGPENDRHLQPREDRRDHLPEETVDSDNPSSLLAVNVSTIPALSRRCLGSYKKLCDALGACTKEDARHREFDLKSSTLLVEDARLRFTAWARNIAALHGAHQQTSLEYRLRDARSIRKRLLRMLKDLLESLLAEALSIVSGDETNETWSDDAISDTDDRVQMPGDTPQKTELDELFLAIQRSNSNLMKLRWLSEIPLYDIGHVQEKYGLAKYRKGWLTERLGKAITRRRQYLKYREEHHAKLTKDWMGEENEEGTDPDATVALTKHTKATTFTGHENHDYRDGYVAAASTLGSQTSYEATVVGAITKITVPPLPQWAFENIPFEFGEPFQCPYCYTDTTVKNRNSWKKHIFRDLKPYVCTFKECTMRMFSSRNDWFSHEIQYHRREWVCPYCHLNAFTDKPTFTKHLANIHSITLSTSQLDALVLQSEEPINKIPAAACPLCDEWEANLLNTKLDSVASHSPGNDQTQAYGTIKRFRTHLGRHMEQLALFALPMVGIAGEEDESPNNAVPADLVMPTDALIEERQHTIHSDSDSDSEAESETQEHEALYDIPGSSSQYPNSMPRNSTENPDYPVSERAKRGRFIPQTPGSSGHQGGNNKEPEPKHDVEENQKSRDDEPESNITLQEETENHRNEASGAERAHESKWPPSAPKNHLFPKVAIPKLPESNDPTHYGTPPPTKPAQNLSQPGTIQPITMRPLTRPSYPAPSAAYENMSNVAIQGPLSTDFFGSQAMKAPERPKSSRPLSSRFDAPSRTSSAFENWGARQQDIYDAYNAGYYDDSYAAASEGVPRRREKERASSRPNQHEADDQAMPPPSQANLRRSVARDRPRRNSDPPSKGSEHEDKIRQTALYQEDIAEPTVPLTAELLKRQLRRQAGSSRSTQSSASQDESDWRKSATTMTTRSGSGEGEAVTIKVTGPSRVMVGGAMIDVPDGGEIEIKRQQRSVGADSGYSSRMQSIEDRGTRPGSGYDTITNSDYQAMPPPSRPILRRPITQYLADPMEPHHEGKPSMRETRPPRRLNSVSDDPGDRNAQVDDSVQPASKNPAKSPSGKAPRPAYVVDLDDDGKRVPGSRRSAKQKPRLSHRKMPDNIQKGNADSVTQQAGIGSTSERKEGMVRIEQKWSEIVGGGEDARMGRAPARERSYSE</sequence>
<feature type="compositionally biased region" description="Basic and acidic residues" evidence="1">
    <location>
        <begin position="829"/>
        <end position="852"/>
    </location>
</feature>
<dbReference type="SMART" id="SM00355">
    <property type="entry name" value="ZnF_C2H2"/>
    <property type="match status" value="2"/>
</dbReference>
<evidence type="ECO:0000313" key="3">
    <source>
        <dbReference type="EMBL" id="TVY38770.1"/>
    </source>
</evidence>
<dbReference type="Proteomes" id="UP000462212">
    <property type="component" value="Unassembled WGS sequence"/>
</dbReference>
<feature type="region of interest" description="Disordered" evidence="1">
    <location>
        <begin position="939"/>
        <end position="1121"/>
    </location>
</feature>
<dbReference type="OrthoDB" id="6133115at2759"/>
<protein>
    <recommendedName>
        <fullName evidence="2">C2H2-type domain-containing protein</fullName>
    </recommendedName>
</protein>
<dbReference type="Pfam" id="PF26082">
    <property type="entry name" value="zf-C2H2_AcuF"/>
    <property type="match status" value="1"/>
</dbReference>
<keyword evidence="4" id="KW-1185">Reference proteome</keyword>
<proteinExistence type="predicted"/>
<dbReference type="PANTHER" id="PTHR35391:SF7">
    <property type="entry name" value="C2H2-TYPE DOMAIN-CONTAINING PROTEIN"/>
    <property type="match status" value="1"/>
</dbReference>
<feature type="region of interest" description="Disordered" evidence="1">
    <location>
        <begin position="1132"/>
        <end position="1151"/>
    </location>
</feature>
<feature type="region of interest" description="Disordered" evidence="1">
    <location>
        <begin position="733"/>
        <end position="769"/>
    </location>
</feature>
<evidence type="ECO:0000256" key="1">
    <source>
        <dbReference type="SAM" id="MobiDB-lite"/>
    </source>
</evidence>
<feature type="region of interest" description="Disordered" evidence="1">
    <location>
        <begin position="787"/>
        <end position="916"/>
    </location>
</feature>
<organism evidence="3 4">
    <name type="scientific">Lachnellula subtilissima</name>
    <dbReference type="NCBI Taxonomy" id="602034"/>
    <lineage>
        <taxon>Eukaryota</taxon>
        <taxon>Fungi</taxon>
        <taxon>Dikarya</taxon>
        <taxon>Ascomycota</taxon>
        <taxon>Pezizomycotina</taxon>
        <taxon>Leotiomycetes</taxon>
        <taxon>Helotiales</taxon>
        <taxon>Lachnaceae</taxon>
        <taxon>Lachnellula</taxon>
    </lineage>
</organism>
<feature type="compositionally biased region" description="Low complexity" evidence="1">
    <location>
        <begin position="879"/>
        <end position="893"/>
    </location>
</feature>
<dbReference type="InterPro" id="IPR013087">
    <property type="entry name" value="Znf_C2H2_type"/>
</dbReference>
<feature type="compositionally biased region" description="Basic and acidic residues" evidence="1">
    <location>
        <begin position="9"/>
        <end position="26"/>
    </location>
</feature>
<reference evidence="3 4" key="1">
    <citation type="submission" date="2018-05" db="EMBL/GenBank/DDBJ databases">
        <title>Genome sequencing and assembly of the regulated plant pathogen Lachnellula willkommii and related sister species for the development of diagnostic species identification markers.</title>
        <authorList>
            <person name="Giroux E."/>
            <person name="Bilodeau G."/>
        </authorList>
    </citation>
    <scope>NUCLEOTIDE SEQUENCE [LARGE SCALE GENOMIC DNA]</scope>
    <source>
        <strain evidence="3 4">CBS 197.66</strain>
    </source>
</reference>
<evidence type="ECO:0000259" key="2">
    <source>
        <dbReference type="SMART" id="SM00355"/>
    </source>
</evidence>
<feature type="domain" description="C2H2-type" evidence="2">
    <location>
        <begin position="362"/>
        <end position="388"/>
    </location>
</feature>
<dbReference type="EMBL" id="QGMJ01000264">
    <property type="protein sequence ID" value="TVY38770.1"/>
    <property type="molecule type" value="Genomic_DNA"/>
</dbReference>
<dbReference type="InterPro" id="IPR058925">
    <property type="entry name" value="zf-C2H2_AcuF"/>
</dbReference>
<feature type="compositionally biased region" description="Polar residues" evidence="1">
    <location>
        <begin position="558"/>
        <end position="574"/>
    </location>
</feature>
<feature type="region of interest" description="Disordered" evidence="1">
    <location>
        <begin position="531"/>
        <end position="713"/>
    </location>
</feature>
<feature type="compositionally biased region" description="Basic and acidic residues" evidence="1">
    <location>
        <begin position="633"/>
        <end position="650"/>
    </location>
</feature>
<feature type="domain" description="C2H2-type" evidence="2">
    <location>
        <begin position="392"/>
        <end position="416"/>
    </location>
</feature>
<feature type="compositionally biased region" description="Basic and acidic residues" evidence="1">
    <location>
        <begin position="604"/>
        <end position="620"/>
    </location>
</feature>
<feature type="compositionally biased region" description="Polar residues" evidence="1">
    <location>
        <begin position="1039"/>
        <end position="1052"/>
    </location>
</feature>
<feature type="compositionally biased region" description="Polar residues" evidence="1">
    <location>
        <begin position="686"/>
        <end position="698"/>
    </location>
</feature>
<dbReference type="PANTHER" id="PTHR35391">
    <property type="entry name" value="C2H2-TYPE DOMAIN-CONTAINING PROTEIN-RELATED"/>
    <property type="match status" value="1"/>
</dbReference>
<feature type="compositionally biased region" description="Basic and acidic residues" evidence="1">
    <location>
        <begin position="1135"/>
        <end position="1151"/>
    </location>
</feature>